<accession>A0AC61L4V8</accession>
<dbReference type="EMBL" id="PQXF01000004">
    <property type="protein sequence ID" value="PXF61561.1"/>
    <property type="molecule type" value="Genomic_DNA"/>
</dbReference>
<organism evidence="1 2">
    <name type="scientific">Candidatus Methanogaster sp</name>
    <dbReference type="NCBI Taxonomy" id="3386292"/>
    <lineage>
        <taxon>Archaea</taxon>
        <taxon>Methanobacteriati</taxon>
        <taxon>Methanobacteriota</taxon>
        <taxon>Stenosarchaea group</taxon>
        <taxon>Methanomicrobia</taxon>
        <taxon>Methanosarcinales</taxon>
        <taxon>ANME-2 cluster</taxon>
        <taxon>Candidatus Methanogasteraceae</taxon>
        <taxon>Candidatus Methanogaster</taxon>
    </lineage>
</organism>
<name>A0AC61L4V8_9EURY</name>
<comment type="caution">
    <text evidence="1">The sequence shown here is derived from an EMBL/GenBank/DDBJ whole genome shotgun (WGS) entry which is preliminary data.</text>
</comment>
<evidence type="ECO:0000313" key="1">
    <source>
        <dbReference type="EMBL" id="PXF61561.1"/>
    </source>
</evidence>
<evidence type="ECO:0000313" key="2">
    <source>
        <dbReference type="Proteomes" id="UP000248329"/>
    </source>
</evidence>
<proteinExistence type="predicted"/>
<reference evidence="1" key="1">
    <citation type="submission" date="2018-01" db="EMBL/GenBank/DDBJ databases">
        <authorList>
            <person name="Krukenberg V."/>
        </authorList>
    </citation>
    <scope>NUCLEOTIDE SEQUENCE</scope>
    <source>
        <strain evidence="1">E20ANME2</strain>
    </source>
</reference>
<sequence length="128" mass="13790">MKMMIHVSSAVHDPVIARAILETGVEINVDRANIDATSGEIVLEVPANSCARVATAFERQGASVSVLEHPIIRDDAECVHCGACISVCPVQVFSFKDDWSVAMDESKCIQCRTCVTACPHVALMVMSE</sequence>
<protein>
    <submittedName>
        <fullName evidence="1">[Fe-S]-binding protein</fullName>
    </submittedName>
</protein>
<dbReference type="Proteomes" id="UP000248329">
    <property type="component" value="Unassembled WGS sequence"/>
</dbReference>
<gene>
    <name evidence="1" type="ORF">C4B59_03145</name>
</gene>